<organism evidence="3 4">
    <name type="scientific">Castanea mollissima</name>
    <name type="common">Chinese chestnut</name>
    <dbReference type="NCBI Taxonomy" id="60419"/>
    <lineage>
        <taxon>Eukaryota</taxon>
        <taxon>Viridiplantae</taxon>
        <taxon>Streptophyta</taxon>
        <taxon>Embryophyta</taxon>
        <taxon>Tracheophyta</taxon>
        <taxon>Spermatophyta</taxon>
        <taxon>Magnoliopsida</taxon>
        <taxon>eudicotyledons</taxon>
        <taxon>Gunneridae</taxon>
        <taxon>Pentapetalae</taxon>
        <taxon>rosids</taxon>
        <taxon>fabids</taxon>
        <taxon>Fagales</taxon>
        <taxon>Fagaceae</taxon>
        <taxon>Castanea</taxon>
    </lineage>
</organism>
<dbReference type="InterPro" id="IPR002618">
    <property type="entry name" value="UDPGP_fam"/>
</dbReference>
<sequence>MTSIPGQDTNASATRVTPCPWLPAYYSIRCDHVLCQIRYSGANVEIHTFNQSQYPRLVVEDFSPLPSKGVTGKDGWYN</sequence>
<dbReference type="EMBL" id="JRKL02012703">
    <property type="protein sequence ID" value="KAF3944056.1"/>
    <property type="molecule type" value="Genomic_DNA"/>
</dbReference>
<gene>
    <name evidence="3" type="ORF">CMV_029445</name>
</gene>
<name>A0A8J4QA18_9ROSI</name>
<accession>A0A8J4QA18</accession>
<evidence type="ECO:0000313" key="3">
    <source>
        <dbReference type="EMBL" id="KAF3944056.1"/>
    </source>
</evidence>
<evidence type="ECO:0000256" key="2">
    <source>
        <dbReference type="ARBA" id="ARBA00022695"/>
    </source>
</evidence>
<reference evidence="3" key="1">
    <citation type="submission" date="2020-03" db="EMBL/GenBank/DDBJ databases">
        <title>Castanea mollissima Vanexum genome sequencing.</title>
        <authorList>
            <person name="Staton M."/>
        </authorList>
    </citation>
    <scope>NUCLEOTIDE SEQUENCE</scope>
    <source>
        <tissue evidence="3">Leaf</tissue>
    </source>
</reference>
<keyword evidence="4" id="KW-1185">Reference proteome</keyword>
<comment type="caution">
    <text evidence="3">The sequence shown here is derived from an EMBL/GenBank/DDBJ whole genome shotgun (WGS) entry which is preliminary data.</text>
</comment>
<protein>
    <submittedName>
        <fullName evidence="3">Uncharacterized protein</fullName>
    </submittedName>
</protein>
<dbReference type="GO" id="GO:0070569">
    <property type="term" value="F:uridylyltransferase activity"/>
    <property type="evidence" value="ECO:0007669"/>
    <property type="project" value="InterPro"/>
</dbReference>
<dbReference type="AlphaFoldDB" id="A0A8J4QA18"/>
<keyword evidence="1" id="KW-0808">Transferase</keyword>
<evidence type="ECO:0000313" key="4">
    <source>
        <dbReference type="Proteomes" id="UP000737018"/>
    </source>
</evidence>
<dbReference type="OrthoDB" id="932129at2759"/>
<proteinExistence type="predicted"/>
<evidence type="ECO:0000256" key="1">
    <source>
        <dbReference type="ARBA" id="ARBA00022679"/>
    </source>
</evidence>
<keyword evidence="2" id="KW-0548">Nucleotidyltransferase</keyword>
<dbReference type="Proteomes" id="UP000737018">
    <property type="component" value="Unassembled WGS sequence"/>
</dbReference>
<dbReference type="Pfam" id="PF01704">
    <property type="entry name" value="UDPGP"/>
    <property type="match status" value="1"/>
</dbReference>